<evidence type="ECO:0000256" key="4">
    <source>
        <dbReference type="ARBA" id="ARBA00022679"/>
    </source>
</evidence>
<evidence type="ECO:0000256" key="5">
    <source>
        <dbReference type="ARBA" id="ARBA00022691"/>
    </source>
</evidence>
<keyword evidence="8" id="KW-1185">Reference proteome</keyword>
<dbReference type="SUPFAM" id="SSF53335">
    <property type="entry name" value="S-adenosyl-L-methionine-dependent methyltransferases"/>
    <property type="match status" value="1"/>
</dbReference>
<comment type="function">
    <text evidence="6">Specifically methylates the N7 position of a guanine in 16S rRNA.</text>
</comment>
<comment type="similarity">
    <text evidence="6">Belongs to the methyltransferase superfamily. RNA methyltransferase RsmG family.</text>
</comment>
<dbReference type="HAMAP" id="MF_00074">
    <property type="entry name" value="16SrRNA_methyltr_G"/>
    <property type="match status" value="1"/>
</dbReference>
<comment type="caution">
    <text evidence="6">Lacks conserved residue(s) required for the propagation of feature annotation.</text>
</comment>
<accession>A0ABT4D7C7</accession>
<dbReference type="Gene3D" id="3.40.50.150">
    <property type="entry name" value="Vaccinia Virus protein VP39"/>
    <property type="match status" value="1"/>
</dbReference>
<comment type="subcellular location">
    <subcellularLocation>
        <location evidence="6">Cytoplasm</location>
    </subcellularLocation>
</comment>
<keyword evidence="1 6" id="KW-0963">Cytoplasm</keyword>
<evidence type="ECO:0000256" key="3">
    <source>
        <dbReference type="ARBA" id="ARBA00022603"/>
    </source>
</evidence>
<evidence type="ECO:0000313" key="7">
    <source>
        <dbReference type="EMBL" id="MCY6958202.1"/>
    </source>
</evidence>
<dbReference type="Proteomes" id="UP001144612">
    <property type="component" value="Unassembled WGS sequence"/>
</dbReference>
<evidence type="ECO:0000256" key="2">
    <source>
        <dbReference type="ARBA" id="ARBA00022552"/>
    </source>
</evidence>
<keyword evidence="3 6" id="KW-0489">Methyltransferase</keyword>
<dbReference type="CDD" id="cd02440">
    <property type="entry name" value="AdoMet_MTases"/>
    <property type="match status" value="1"/>
</dbReference>
<dbReference type="InterPro" id="IPR003682">
    <property type="entry name" value="rRNA_ssu_MeTfrase_G"/>
</dbReference>
<dbReference type="PANTHER" id="PTHR31760:SF0">
    <property type="entry name" value="S-ADENOSYL-L-METHIONINE-DEPENDENT METHYLTRANSFERASES SUPERFAMILY PROTEIN"/>
    <property type="match status" value="1"/>
</dbReference>
<keyword evidence="2 6" id="KW-0698">rRNA processing</keyword>
<dbReference type="EMBL" id="JAPQFJ010000004">
    <property type="protein sequence ID" value="MCY6958202.1"/>
    <property type="molecule type" value="Genomic_DNA"/>
</dbReference>
<feature type="binding site" evidence="6">
    <location>
        <position position="153"/>
    </location>
    <ligand>
        <name>S-adenosyl-L-methionine</name>
        <dbReference type="ChEBI" id="CHEBI:59789"/>
    </ligand>
</feature>
<dbReference type="InterPro" id="IPR029063">
    <property type="entry name" value="SAM-dependent_MTases_sf"/>
</dbReference>
<dbReference type="GO" id="GO:0008168">
    <property type="term" value="F:methyltransferase activity"/>
    <property type="evidence" value="ECO:0007669"/>
    <property type="project" value="UniProtKB-KW"/>
</dbReference>
<evidence type="ECO:0000313" key="8">
    <source>
        <dbReference type="Proteomes" id="UP001144612"/>
    </source>
</evidence>
<name>A0ABT4D7C7_9CLOT</name>
<dbReference type="Pfam" id="PF02527">
    <property type="entry name" value="GidB"/>
    <property type="match status" value="1"/>
</dbReference>
<feature type="binding site" evidence="6">
    <location>
        <position position="83"/>
    </location>
    <ligand>
        <name>S-adenosyl-L-methionine</name>
        <dbReference type="ChEBI" id="CHEBI:59789"/>
    </ligand>
</feature>
<dbReference type="GO" id="GO:0032259">
    <property type="term" value="P:methylation"/>
    <property type="evidence" value="ECO:0007669"/>
    <property type="project" value="UniProtKB-KW"/>
</dbReference>
<keyword evidence="4 6" id="KW-0808">Transferase</keyword>
<feature type="binding site" evidence="6">
    <location>
        <position position="88"/>
    </location>
    <ligand>
        <name>S-adenosyl-L-methionine</name>
        <dbReference type="ChEBI" id="CHEBI:59789"/>
    </ligand>
</feature>
<comment type="caution">
    <text evidence="7">The sequence shown here is derived from an EMBL/GenBank/DDBJ whole genome shotgun (WGS) entry which is preliminary data.</text>
</comment>
<sequence length="244" mass="27691">MLSDNRIYYDILETACNSLGLELDEKKYNQFIQYKNLLKEWNEKVNLTAIKEDEEIIKKHFIDSMKIFQFHPLKNSKKIIDIGTGGGFPGIPMKIIRPDIDIVLLDSLRKRINVLDDILYKIGIDDVITMHGRAEEYGVREEHREQYDAVVSRAVANLAVLSEFCIPYVKVGGYFVAMKGPSVDEEIENAKKAVSILGGKIEGIIEVDIEGSDLNHNLVIVKKVKNTPRKYPRKAGMITKNPLG</sequence>
<gene>
    <name evidence="6 7" type="primary">rsmG</name>
    <name evidence="7" type="ORF">OW729_06250</name>
</gene>
<organism evidence="7 8">
    <name type="scientific">Clostridium brassicae</name>
    <dbReference type="NCBI Taxonomy" id="2999072"/>
    <lineage>
        <taxon>Bacteria</taxon>
        <taxon>Bacillati</taxon>
        <taxon>Bacillota</taxon>
        <taxon>Clostridia</taxon>
        <taxon>Eubacteriales</taxon>
        <taxon>Clostridiaceae</taxon>
        <taxon>Clostridium</taxon>
    </lineage>
</organism>
<dbReference type="PANTHER" id="PTHR31760">
    <property type="entry name" value="S-ADENOSYL-L-METHIONINE-DEPENDENT METHYLTRANSFERASES SUPERFAMILY PROTEIN"/>
    <property type="match status" value="1"/>
</dbReference>
<evidence type="ECO:0000256" key="1">
    <source>
        <dbReference type="ARBA" id="ARBA00022490"/>
    </source>
</evidence>
<feature type="binding site" evidence="6">
    <location>
        <begin position="134"/>
        <end position="135"/>
    </location>
    <ligand>
        <name>S-adenosyl-L-methionine</name>
        <dbReference type="ChEBI" id="CHEBI:59789"/>
    </ligand>
</feature>
<proteinExistence type="inferred from homology"/>
<dbReference type="NCBIfam" id="TIGR00138">
    <property type="entry name" value="rsmG_gidB"/>
    <property type="match status" value="1"/>
</dbReference>
<evidence type="ECO:0000256" key="6">
    <source>
        <dbReference type="HAMAP-Rule" id="MF_00074"/>
    </source>
</evidence>
<dbReference type="EC" id="2.1.1.-" evidence="6"/>
<protein>
    <recommendedName>
        <fullName evidence="6">Ribosomal RNA small subunit methyltransferase G</fullName>
        <ecNumber evidence="6">2.1.1.-</ecNumber>
    </recommendedName>
    <alternativeName>
        <fullName evidence="6">16S rRNA 7-methylguanosine methyltransferase</fullName>
        <shortName evidence="6">16S rRNA m7G methyltransferase</shortName>
    </alternativeName>
</protein>
<reference evidence="7" key="1">
    <citation type="submission" date="2022-12" db="EMBL/GenBank/DDBJ databases">
        <title>Clostridium sp. nov., isolated from industrial wastewater.</title>
        <authorList>
            <person name="Jiayan W."/>
        </authorList>
    </citation>
    <scope>NUCLEOTIDE SEQUENCE</scope>
    <source>
        <strain evidence="7">ZC22-4</strain>
    </source>
</reference>
<dbReference type="PIRSF" id="PIRSF003078">
    <property type="entry name" value="GidB"/>
    <property type="match status" value="1"/>
</dbReference>
<keyword evidence="5 6" id="KW-0949">S-adenosyl-L-methionine</keyword>